<accession>A0A8J2XPS6</accession>
<reference evidence="2" key="1">
    <citation type="journal article" date="2019" name="Int. J. Syst. Evol. Microbiol.">
        <title>The Global Catalogue of Microorganisms (GCM) 10K type strain sequencing project: providing services to taxonomists for standard genome sequencing and annotation.</title>
        <authorList>
            <consortium name="The Broad Institute Genomics Platform"/>
            <consortium name="The Broad Institute Genome Sequencing Center for Infectious Disease"/>
            <person name="Wu L."/>
            <person name="Ma J."/>
        </authorList>
    </citation>
    <scope>NUCLEOTIDE SEQUENCE [LARGE SCALE GENOMIC DNA]</scope>
    <source>
        <strain evidence="2">CGMCC 1.10130</strain>
    </source>
</reference>
<evidence type="ECO:0000313" key="1">
    <source>
        <dbReference type="EMBL" id="GGA89093.1"/>
    </source>
</evidence>
<gene>
    <name evidence="1" type="ORF">GCM10011369_34080</name>
</gene>
<dbReference type="GO" id="GO:0045893">
    <property type="term" value="P:positive regulation of DNA-templated transcription"/>
    <property type="evidence" value="ECO:0007669"/>
    <property type="project" value="InterPro"/>
</dbReference>
<organism evidence="1 2">
    <name type="scientific">Neiella marina</name>
    <dbReference type="NCBI Taxonomy" id="508461"/>
    <lineage>
        <taxon>Bacteria</taxon>
        <taxon>Pseudomonadati</taxon>
        <taxon>Pseudomonadota</taxon>
        <taxon>Gammaproteobacteria</taxon>
        <taxon>Alteromonadales</taxon>
        <taxon>Echinimonadaceae</taxon>
        <taxon>Neiella</taxon>
    </lineage>
</organism>
<sequence length="127" mass="14425">MSHTLWRKVVKLAAKDFACFLMATDDKQRTVTLEAMLGCRNPNAEPVDRIYFGWHAVYAMPESELQQVELLTGSCHSLGQWNTTDLSAEEMNIIAEHMTELLSDWQQKLEQLEIPCNLEQVASAANQ</sequence>
<dbReference type="EMBL" id="BMDX01000026">
    <property type="protein sequence ID" value="GGA89093.1"/>
    <property type="molecule type" value="Genomic_DNA"/>
</dbReference>
<comment type="caution">
    <text evidence="1">The sequence shown here is derived from an EMBL/GenBank/DDBJ whole genome shotgun (WGS) entry which is preliminary data.</text>
</comment>
<dbReference type="Gene3D" id="3.30.310.230">
    <property type="entry name" value="Sigma factor-binding protein Crl monomer"/>
    <property type="match status" value="1"/>
</dbReference>
<dbReference type="InterPro" id="IPR038208">
    <property type="entry name" value="Tscrpt_reg_Crl_sf"/>
</dbReference>
<dbReference type="RefSeq" id="WP_143824612.1">
    <property type="nucleotide sequence ID" value="NZ_BMDX01000026.1"/>
</dbReference>
<dbReference type="AlphaFoldDB" id="A0A8J2XPS6"/>
<evidence type="ECO:0000313" key="2">
    <source>
        <dbReference type="Proteomes" id="UP000619743"/>
    </source>
</evidence>
<dbReference type="Proteomes" id="UP000619743">
    <property type="component" value="Unassembled WGS sequence"/>
</dbReference>
<keyword evidence="2" id="KW-1185">Reference proteome</keyword>
<name>A0A8J2XPS6_9GAMM</name>
<protein>
    <submittedName>
        <fullName evidence="1">Uncharacterized protein</fullName>
    </submittedName>
</protein>
<proteinExistence type="predicted"/>